<evidence type="ECO:0000313" key="2">
    <source>
        <dbReference type="Proteomes" id="UP001430953"/>
    </source>
</evidence>
<name>A0AAW2GYJ6_9HYME</name>
<dbReference type="Proteomes" id="UP001430953">
    <property type="component" value="Unassembled WGS sequence"/>
</dbReference>
<accession>A0AAW2GYJ6</accession>
<proteinExistence type="predicted"/>
<reference evidence="1 2" key="1">
    <citation type="submission" date="2023-03" db="EMBL/GenBank/DDBJ databases">
        <title>High recombination rates correlate with genetic variation in Cardiocondyla obscurior ants.</title>
        <authorList>
            <person name="Errbii M."/>
        </authorList>
    </citation>
    <scope>NUCLEOTIDE SEQUENCE [LARGE SCALE GENOMIC DNA]</scope>
    <source>
        <strain evidence="1">Alpha-2009</strain>
        <tissue evidence="1">Whole body</tissue>
    </source>
</reference>
<dbReference type="AlphaFoldDB" id="A0AAW2GYJ6"/>
<organism evidence="1 2">
    <name type="scientific">Cardiocondyla obscurior</name>
    <dbReference type="NCBI Taxonomy" id="286306"/>
    <lineage>
        <taxon>Eukaryota</taxon>
        <taxon>Metazoa</taxon>
        <taxon>Ecdysozoa</taxon>
        <taxon>Arthropoda</taxon>
        <taxon>Hexapoda</taxon>
        <taxon>Insecta</taxon>
        <taxon>Pterygota</taxon>
        <taxon>Neoptera</taxon>
        <taxon>Endopterygota</taxon>
        <taxon>Hymenoptera</taxon>
        <taxon>Apocrita</taxon>
        <taxon>Aculeata</taxon>
        <taxon>Formicoidea</taxon>
        <taxon>Formicidae</taxon>
        <taxon>Myrmicinae</taxon>
        <taxon>Cardiocondyla</taxon>
    </lineage>
</organism>
<comment type="caution">
    <text evidence="1">The sequence shown here is derived from an EMBL/GenBank/DDBJ whole genome shotgun (WGS) entry which is preliminary data.</text>
</comment>
<gene>
    <name evidence="1" type="ORF">PUN28_000254</name>
</gene>
<sequence>MNNGVQSFALLNRWLTLNTTGLICEMQSARSSSYVDTLSKRMSRFTEKFSRKSEFNT</sequence>
<evidence type="ECO:0000313" key="1">
    <source>
        <dbReference type="EMBL" id="KAL0132332.1"/>
    </source>
</evidence>
<keyword evidence="2" id="KW-1185">Reference proteome</keyword>
<protein>
    <submittedName>
        <fullName evidence="1">Uncharacterized protein</fullName>
    </submittedName>
</protein>
<dbReference type="EMBL" id="JADYXP020000001">
    <property type="protein sequence ID" value="KAL0132332.1"/>
    <property type="molecule type" value="Genomic_DNA"/>
</dbReference>